<reference evidence="1 2" key="1">
    <citation type="journal article" date="2020" name="Genome Biol. Evol.">
        <title>Comparative genomics of strictly vertically transmitted, feminizing microsporidia endosymbionts of amphipod crustaceans.</title>
        <authorList>
            <person name="Cormier A."/>
            <person name="Chebbi M.A."/>
            <person name="Giraud I."/>
            <person name="Wattier R."/>
            <person name="Teixeira M."/>
            <person name="Gilbert C."/>
            <person name="Rigaud T."/>
            <person name="Cordaux R."/>
        </authorList>
    </citation>
    <scope>NUCLEOTIDE SEQUENCE [LARGE SCALE GENOMIC DNA]</scope>
    <source>
        <strain evidence="1 2">Ou3-Ou53</strain>
    </source>
</reference>
<name>A0A9P6KXR3_9MICR</name>
<comment type="caution">
    <text evidence="1">The sequence shown here is derived from an EMBL/GenBank/DDBJ whole genome shotgun (WGS) entry which is preliminary data.</text>
</comment>
<keyword evidence="2" id="KW-1185">Reference proteome</keyword>
<gene>
    <name evidence="1" type="ORF">NGRA_3371</name>
</gene>
<evidence type="ECO:0000313" key="1">
    <source>
        <dbReference type="EMBL" id="KAF9752821.1"/>
    </source>
</evidence>
<dbReference type="Proteomes" id="UP000740883">
    <property type="component" value="Unassembled WGS sequence"/>
</dbReference>
<proteinExistence type="predicted"/>
<feature type="non-terminal residue" evidence="1">
    <location>
        <position position="1"/>
    </location>
</feature>
<dbReference type="EMBL" id="SBJO01000936">
    <property type="protein sequence ID" value="KAF9752821.1"/>
    <property type="molecule type" value="Genomic_DNA"/>
</dbReference>
<accession>A0A9P6KXR3</accession>
<sequence>KTISPEEFIREKQLYSEEPMEFLRRLRKDGRVLNLGDNMLLGVFKQGLTRNRDFIKLALVGQTRISEGTFKIISEANKIAEDSFNLKKKKRKMKQHQKSITKILTNIK</sequence>
<evidence type="ECO:0000313" key="2">
    <source>
        <dbReference type="Proteomes" id="UP000740883"/>
    </source>
</evidence>
<organism evidence="1 2">
    <name type="scientific">Nosema granulosis</name>
    <dbReference type="NCBI Taxonomy" id="83296"/>
    <lineage>
        <taxon>Eukaryota</taxon>
        <taxon>Fungi</taxon>
        <taxon>Fungi incertae sedis</taxon>
        <taxon>Microsporidia</taxon>
        <taxon>Nosematidae</taxon>
        <taxon>Nosema</taxon>
    </lineage>
</organism>
<protein>
    <submittedName>
        <fullName evidence="1">Uncharacterized protein</fullName>
    </submittedName>
</protein>
<dbReference type="AlphaFoldDB" id="A0A9P6KXR3"/>